<evidence type="ECO:0000256" key="7">
    <source>
        <dbReference type="ARBA" id="ARBA00023242"/>
    </source>
</evidence>
<reference evidence="9 10" key="1">
    <citation type="submission" date="2020-07" db="EMBL/GenBank/DDBJ databases">
        <title>The yeast mating-type switching endonuclease HO is a domesticated member of an unorthodox homing genetic element family.</title>
        <authorList>
            <person name="Coughlan A.Y."/>
            <person name="Lombardi L."/>
            <person name="Braun-Galleani S."/>
            <person name="Martos A.R."/>
            <person name="Galeote V."/>
            <person name="Bigey F."/>
            <person name="Dequin S."/>
            <person name="Byrne K.P."/>
            <person name="Wolfe K.H."/>
        </authorList>
    </citation>
    <scope>NUCLEOTIDE SEQUENCE [LARGE SCALE GENOMIC DNA]</scope>
    <source>
        <strain evidence="9 10">NRRL Y-6702</strain>
    </source>
</reference>
<dbReference type="GO" id="GO:0005634">
    <property type="term" value="C:nucleus"/>
    <property type="evidence" value="ECO:0007669"/>
    <property type="project" value="UniProtKB-SubCell"/>
</dbReference>
<keyword evidence="2" id="KW-0479">Metal-binding</keyword>
<dbReference type="PROSITE" id="PS50073">
    <property type="entry name" value="COPPER_FIST_2"/>
    <property type="match status" value="1"/>
</dbReference>
<dbReference type="PANTHER" id="PTHR28088:SF7">
    <property type="entry name" value="METAL-BINDING ACTIVATOR 1"/>
    <property type="match status" value="1"/>
</dbReference>
<organism evidence="9 10">
    <name type="scientific">Zygotorulaspora mrakii</name>
    <name type="common">Zygosaccharomyces mrakii</name>
    <dbReference type="NCBI Taxonomy" id="42260"/>
    <lineage>
        <taxon>Eukaryota</taxon>
        <taxon>Fungi</taxon>
        <taxon>Dikarya</taxon>
        <taxon>Ascomycota</taxon>
        <taxon>Saccharomycotina</taxon>
        <taxon>Saccharomycetes</taxon>
        <taxon>Saccharomycetales</taxon>
        <taxon>Saccharomycetaceae</taxon>
        <taxon>Zygotorulaspora</taxon>
    </lineage>
</organism>
<protein>
    <recommendedName>
        <fullName evidence="8">Copper-fist domain-containing protein</fullName>
    </recommendedName>
</protein>
<accession>A0A7H9B7A2</accession>
<dbReference type="PRINTS" id="PR00617">
    <property type="entry name" value="COPPERFIST"/>
</dbReference>
<dbReference type="GO" id="GO:0000981">
    <property type="term" value="F:DNA-binding transcription factor activity, RNA polymerase II-specific"/>
    <property type="evidence" value="ECO:0007669"/>
    <property type="project" value="TreeGrafter"/>
</dbReference>
<dbReference type="GO" id="GO:0006878">
    <property type="term" value="P:intracellular copper ion homeostasis"/>
    <property type="evidence" value="ECO:0007669"/>
    <property type="project" value="TreeGrafter"/>
</dbReference>
<dbReference type="AlphaFoldDB" id="A0A7H9B7A2"/>
<keyword evidence="4" id="KW-0186">Copper</keyword>
<dbReference type="Proteomes" id="UP000509704">
    <property type="component" value="Chromosome 7"/>
</dbReference>
<dbReference type="Gene3D" id="3.90.430.10">
    <property type="entry name" value="Copper fist DNA-binding domain"/>
    <property type="match status" value="1"/>
</dbReference>
<feature type="domain" description="Copper-fist" evidence="8">
    <location>
        <begin position="1"/>
        <end position="40"/>
    </location>
</feature>
<dbReference type="Pfam" id="PF00649">
    <property type="entry name" value="Copper-fist"/>
    <property type="match status" value="1"/>
</dbReference>
<dbReference type="FunFam" id="3.90.430.10:FF:000001">
    <property type="entry name" value="Copper fist DNA-binding protein"/>
    <property type="match status" value="1"/>
</dbReference>
<dbReference type="GO" id="GO:0000978">
    <property type="term" value="F:RNA polymerase II cis-regulatory region sequence-specific DNA binding"/>
    <property type="evidence" value="ECO:0007669"/>
    <property type="project" value="TreeGrafter"/>
</dbReference>
<dbReference type="SMART" id="SM01090">
    <property type="entry name" value="Copper-fist"/>
    <property type="match status" value="1"/>
</dbReference>
<keyword evidence="10" id="KW-1185">Reference proteome</keyword>
<name>A0A7H9B7A2_ZYGMR</name>
<dbReference type="SUPFAM" id="SSF57879">
    <property type="entry name" value="Zinc domain conserved in yeast copper-regulated transcription factors"/>
    <property type="match status" value="1"/>
</dbReference>
<dbReference type="PANTHER" id="PTHR28088">
    <property type="entry name" value="TRANSCRIPTIONAL ACTIVATOR HAA1-RELATED"/>
    <property type="match status" value="1"/>
</dbReference>
<evidence type="ECO:0000256" key="6">
    <source>
        <dbReference type="ARBA" id="ARBA00023163"/>
    </source>
</evidence>
<evidence type="ECO:0000256" key="1">
    <source>
        <dbReference type="ARBA" id="ARBA00004123"/>
    </source>
</evidence>
<evidence type="ECO:0000313" key="10">
    <source>
        <dbReference type="Proteomes" id="UP000509704"/>
    </source>
</evidence>
<evidence type="ECO:0000259" key="8">
    <source>
        <dbReference type="PROSITE" id="PS50073"/>
    </source>
</evidence>
<dbReference type="GO" id="GO:0005507">
    <property type="term" value="F:copper ion binding"/>
    <property type="evidence" value="ECO:0007669"/>
    <property type="project" value="InterPro"/>
</dbReference>
<dbReference type="InterPro" id="IPR036395">
    <property type="entry name" value="Cu_fist_DNA-bd_dom_sf"/>
</dbReference>
<dbReference type="RefSeq" id="XP_037146192.1">
    <property type="nucleotide sequence ID" value="XM_037290297.1"/>
</dbReference>
<dbReference type="GO" id="GO:0045944">
    <property type="term" value="P:positive regulation of transcription by RNA polymerase II"/>
    <property type="evidence" value="ECO:0007669"/>
    <property type="project" value="TreeGrafter"/>
</dbReference>
<evidence type="ECO:0000256" key="3">
    <source>
        <dbReference type="ARBA" id="ARBA00022833"/>
    </source>
</evidence>
<keyword evidence="5" id="KW-0805">Transcription regulation</keyword>
<dbReference type="GO" id="GO:0006879">
    <property type="term" value="P:intracellular iron ion homeostasis"/>
    <property type="evidence" value="ECO:0007669"/>
    <property type="project" value="TreeGrafter"/>
</dbReference>
<evidence type="ECO:0000256" key="2">
    <source>
        <dbReference type="ARBA" id="ARBA00022723"/>
    </source>
</evidence>
<dbReference type="InterPro" id="IPR051763">
    <property type="entry name" value="Copper_Homeo_Regul"/>
</dbReference>
<gene>
    <name evidence="9" type="ORF">HG535_0G03500</name>
</gene>
<dbReference type="EMBL" id="CP058610">
    <property type="protein sequence ID" value="QLG74467.1"/>
    <property type="molecule type" value="Genomic_DNA"/>
</dbReference>
<dbReference type="KEGG" id="zmk:HG535_0G03500"/>
<keyword evidence="7" id="KW-0539">Nucleus</keyword>
<evidence type="ECO:0000256" key="5">
    <source>
        <dbReference type="ARBA" id="ARBA00023015"/>
    </source>
</evidence>
<keyword evidence="6" id="KW-0804">Transcription</keyword>
<proteinExistence type="predicted"/>
<evidence type="ECO:0000313" key="9">
    <source>
        <dbReference type="EMBL" id="QLG74467.1"/>
    </source>
</evidence>
<keyword evidence="3" id="KW-0862">Zinc</keyword>
<dbReference type="GeneID" id="59238250"/>
<evidence type="ECO:0000256" key="4">
    <source>
        <dbReference type="ARBA" id="ARBA00023008"/>
    </source>
</evidence>
<dbReference type="InterPro" id="IPR001083">
    <property type="entry name" value="Cu_fist_DNA-bd_dom"/>
</dbReference>
<sequence>MIIYDGEKYACVSCIRGHRSSTCRHTNRMLVKVRNRGRHGSLDIRKVIIVDADSQVQSEEKSPSCDNCIDSGATGDGKECEKMNKQPILFLKTVRTQNAVLSEGKLKIIVEDNGDSCCGNGNGLKDVRPGFKYVTEKEFLRQHCIDLANSEVGDSCGCKSKGLPLSVMNQQTSTPDPAMKLEYDELAIPKLGSSELSASISESKLGNDFRVSSDHNQTPISEQSVICNTSNNIGVDAEASANLLANGIVRNDNDNYHIDNASIHAILNQKPMVELLTHKGLYLSTQCSCADDSCLCANCLLHRNEQELSSYIQQSGVPLTNLGEAQLANSVKEPECAENCRCSDIECACHDCLDHPTDILSFNRLLFNGILNVPLKRKTVINYKGRLIPSHYWWDFLKFQVPLMTASQLDTLDMIAWFDSIISTYPLQLMDANAFNVHADTSIFGL</sequence>
<dbReference type="SMART" id="SM00412">
    <property type="entry name" value="Cu_FIST"/>
    <property type="match status" value="1"/>
</dbReference>
<dbReference type="OrthoDB" id="5600085at2759"/>
<comment type="subcellular location">
    <subcellularLocation>
        <location evidence="1">Nucleus</location>
    </subcellularLocation>
</comment>